<proteinExistence type="predicted"/>
<dbReference type="RefSeq" id="WP_313873216.1">
    <property type="nucleotide sequence ID" value="NZ_JAVBIK010000001.1"/>
</dbReference>
<organism evidence="1 2">
    <name type="scientific">Rhodoferax potami</name>
    <dbReference type="NCBI Taxonomy" id="3068338"/>
    <lineage>
        <taxon>Bacteria</taxon>
        <taxon>Pseudomonadati</taxon>
        <taxon>Pseudomonadota</taxon>
        <taxon>Betaproteobacteria</taxon>
        <taxon>Burkholderiales</taxon>
        <taxon>Comamonadaceae</taxon>
        <taxon>Rhodoferax</taxon>
    </lineage>
</organism>
<gene>
    <name evidence="1" type="ORF">RAE19_01280</name>
</gene>
<sequence>MNKGLKTVDFELSQQQVSLINNHFKKRALACKLEDEDTSGSVKVVLEWVPGIGRHITAYYDGEVTGAEIA</sequence>
<accession>A0ABU3KII0</accession>
<name>A0ABU3KII0_9BURK</name>
<dbReference type="EMBL" id="JAVBIK010000001">
    <property type="protein sequence ID" value="MDT7517386.1"/>
    <property type="molecule type" value="Genomic_DNA"/>
</dbReference>
<evidence type="ECO:0000313" key="2">
    <source>
        <dbReference type="Proteomes" id="UP001321700"/>
    </source>
</evidence>
<keyword evidence="2" id="KW-1185">Reference proteome</keyword>
<dbReference type="Proteomes" id="UP001321700">
    <property type="component" value="Unassembled WGS sequence"/>
</dbReference>
<comment type="caution">
    <text evidence="1">The sequence shown here is derived from an EMBL/GenBank/DDBJ whole genome shotgun (WGS) entry which is preliminary data.</text>
</comment>
<reference evidence="1 2" key="1">
    <citation type="submission" date="2023-08" db="EMBL/GenBank/DDBJ databases">
        <title>Rhodoferax potami sp. nov. and Rhodoferax mekongensis sp. nov., isolated from the Mekong River in Thailand.</title>
        <authorList>
            <person name="Kitikhun S."/>
            <person name="Charoenyingcharoen P."/>
            <person name="Siriarchawattana P."/>
            <person name="Likhitrattanapisal S."/>
            <person name="Nilsakha T."/>
            <person name="Chanpet A."/>
            <person name="Rattanawaree P."/>
            <person name="Ingsriswang S."/>
        </authorList>
    </citation>
    <scope>NUCLEOTIDE SEQUENCE [LARGE SCALE GENOMIC DNA]</scope>
    <source>
        <strain evidence="1 2">TBRC 17660</strain>
    </source>
</reference>
<evidence type="ECO:0000313" key="1">
    <source>
        <dbReference type="EMBL" id="MDT7517386.1"/>
    </source>
</evidence>
<protein>
    <submittedName>
        <fullName evidence="1">Uncharacterized protein</fullName>
    </submittedName>
</protein>